<dbReference type="Proteomes" id="UP000793456">
    <property type="component" value="Chromosome XII"/>
</dbReference>
<accession>A0ACD3QZP2</accession>
<organism evidence="1 2">
    <name type="scientific">Larimichthys crocea</name>
    <name type="common">Large yellow croaker</name>
    <name type="synonym">Pseudosciaena crocea</name>
    <dbReference type="NCBI Taxonomy" id="215358"/>
    <lineage>
        <taxon>Eukaryota</taxon>
        <taxon>Metazoa</taxon>
        <taxon>Chordata</taxon>
        <taxon>Craniata</taxon>
        <taxon>Vertebrata</taxon>
        <taxon>Euteleostomi</taxon>
        <taxon>Actinopterygii</taxon>
        <taxon>Neopterygii</taxon>
        <taxon>Teleostei</taxon>
        <taxon>Neoteleostei</taxon>
        <taxon>Acanthomorphata</taxon>
        <taxon>Eupercaria</taxon>
        <taxon>Sciaenidae</taxon>
        <taxon>Larimichthys</taxon>
    </lineage>
</organism>
<comment type="caution">
    <text evidence="1">The sequence shown here is derived from an EMBL/GenBank/DDBJ whole genome shotgun (WGS) entry which is preliminary data.</text>
</comment>
<sequence length="588" mass="66280">MSEQLAQSKAGCSARSMHMPDTLHIDLPHADLDDVCLIIGECLIQLTALHWDLISVNVTSYELITWVGNLCMDIVQTLAEAILDVMMPQVYRYMKTYGTFSPTVLDLTEDRIHNYLGDSIEQALAECMQIEVQDIADTQVFSQLLRRHISKTVDSVLASTTQTPMLEFRNPVFYVSGCYTSISDLKNMAFELINILTRGHQLAGMRHELSPEVFFPCNTVMMLSQLVRTYITRNVNVLRRRAEMPYFPITSSNHRDFLLRVGRNIQMLTIEESESPIPDSQIMITATGINKSPYLDFDKMDSIREITDNLIETFLKSSQSKEALELEDKVKLKEITDRLFSVVMMGRDYPITILPAGTRLCNTVIYRELRRGIYTNSGLVAHALYMRTEEVIYRCALQILLWSALLTPVNSDDPYTSDEDSLIYISEYCHVVEGGDNLPITSPGPSSLFSHGSYNTYEISLREGMVLTSQGPSSNNNKPTAKKRICSFFKKCKKLCCNKTSPITPVTSQLSDKENSRLSTDEPEIGQTEQRQSPVIRRIAASASSMCSSIRKKFSCFTRALRRPFSACVSPGEERRPTPTGGEETNTG</sequence>
<gene>
    <name evidence="1" type="ORF">E3U43_016902</name>
</gene>
<evidence type="ECO:0000313" key="2">
    <source>
        <dbReference type="Proteomes" id="UP000793456"/>
    </source>
</evidence>
<protein>
    <submittedName>
        <fullName evidence="1">Uncharacterized protein</fullName>
    </submittedName>
</protein>
<name>A0ACD3QZP2_LARCR</name>
<dbReference type="EMBL" id="CM011685">
    <property type="protein sequence ID" value="TMS11944.1"/>
    <property type="molecule type" value="Genomic_DNA"/>
</dbReference>
<keyword evidence="2" id="KW-1185">Reference proteome</keyword>
<proteinExistence type="predicted"/>
<evidence type="ECO:0000313" key="1">
    <source>
        <dbReference type="EMBL" id="TMS11944.1"/>
    </source>
</evidence>
<reference evidence="1" key="1">
    <citation type="submission" date="2018-11" db="EMBL/GenBank/DDBJ databases">
        <title>The sequence and de novo assembly of Larimichthys crocea genome using PacBio and Hi-C technologies.</title>
        <authorList>
            <person name="Xu P."/>
            <person name="Chen B."/>
            <person name="Zhou Z."/>
            <person name="Ke Q."/>
            <person name="Wu Y."/>
            <person name="Bai H."/>
            <person name="Pu F."/>
        </authorList>
    </citation>
    <scope>NUCLEOTIDE SEQUENCE</scope>
    <source>
        <tissue evidence="1">Muscle</tissue>
    </source>
</reference>